<dbReference type="GO" id="GO:0055056">
    <property type="term" value="F:D-glucose transmembrane transporter activity"/>
    <property type="evidence" value="ECO:0007669"/>
    <property type="project" value="TreeGrafter"/>
</dbReference>
<dbReference type="Gene3D" id="1.20.1250.20">
    <property type="entry name" value="MFS general substrate transporter like domains"/>
    <property type="match status" value="1"/>
</dbReference>
<evidence type="ECO:0000256" key="3">
    <source>
        <dbReference type="ARBA" id="ARBA00022989"/>
    </source>
</evidence>
<comment type="caution">
    <text evidence="6">The sequence shown here is derived from an EMBL/GenBank/DDBJ whole genome shotgun (WGS) entry which is preliminary data.</text>
</comment>
<dbReference type="Proteomes" id="UP000579812">
    <property type="component" value="Unassembled WGS sequence"/>
</dbReference>
<evidence type="ECO:0000313" key="6">
    <source>
        <dbReference type="EMBL" id="KAF4107949.1"/>
    </source>
</evidence>
<dbReference type="EMBL" id="JAAMOB010000010">
    <property type="protein sequence ID" value="KAF4107949.1"/>
    <property type="molecule type" value="Genomic_DNA"/>
</dbReference>
<dbReference type="GO" id="GO:0070837">
    <property type="term" value="P:dehydroascorbic acid transport"/>
    <property type="evidence" value="ECO:0007669"/>
    <property type="project" value="TreeGrafter"/>
</dbReference>
<dbReference type="SUPFAM" id="SSF103473">
    <property type="entry name" value="MFS general substrate transporter"/>
    <property type="match status" value="1"/>
</dbReference>
<dbReference type="InterPro" id="IPR045263">
    <property type="entry name" value="GLUT"/>
</dbReference>
<dbReference type="AlphaFoldDB" id="A0A7J6CKW1"/>
<evidence type="ECO:0000256" key="2">
    <source>
        <dbReference type="ARBA" id="ARBA00022692"/>
    </source>
</evidence>
<evidence type="ECO:0000256" key="1">
    <source>
        <dbReference type="ARBA" id="ARBA00004141"/>
    </source>
</evidence>
<evidence type="ECO:0000313" key="7">
    <source>
        <dbReference type="Proteomes" id="UP000579812"/>
    </source>
</evidence>
<dbReference type="InterPro" id="IPR036259">
    <property type="entry name" value="MFS_trans_sf"/>
</dbReference>
<proteinExistence type="predicted"/>
<accession>A0A7J6CKW1</accession>
<feature type="transmembrane region" description="Helical" evidence="5">
    <location>
        <begin position="6"/>
        <end position="22"/>
    </location>
</feature>
<reference evidence="6 7" key="1">
    <citation type="submission" date="2020-04" db="EMBL/GenBank/DDBJ databases">
        <title>Chromosome-level genome assembly of a cyprinid fish Onychostoma macrolepis by integration of Nanopore Sequencing, Bionano and Hi-C technology.</title>
        <authorList>
            <person name="Wang D."/>
        </authorList>
    </citation>
    <scope>NUCLEOTIDE SEQUENCE [LARGE SCALE GENOMIC DNA]</scope>
    <source>
        <strain evidence="6">SWU-2019</strain>
        <tissue evidence="6">Muscle</tissue>
    </source>
</reference>
<protein>
    <submittedName>
        <fullName evidence="6">Uncharacterized protein</fullName>
    </submittedName>
</protein>
<dbReference type="Pfam" id="PF00083">
    <property type="entry name" value="Sugar_tr"/>
    <property type="match status" value="1"/>
</dbReference>
<evidence type="ECO:0000256" key="4">
    <source>
        <dbReference type="ARBA" id="ARBA00023136"/>
    </source>
</evidence>
<organism evidence="6 7">
    <name type="scientific">Onychostoma macrolepis</name>
    <dbReference type="NCBI Taxonomy" id="369639"/>
    <lineage>
        <taxon>Eukaryota</taxon>
        <taxon>Metazoa</taxon>
        <taxon>Chordata</taxon>
        <taxon>Craniata</taxon>
        <taxon>Vertebrata</taxon>
        <taxon>Euteleostomi</taxon>
        <taxon>Actinopterygii</taxon>
        <taxon>Neopterygii</taxon>
        <taxon>Teleostei</taxon>
        <taxon>Ostariophysi</taxon>
        <taxon>Cypriniformes</taxon>
        <taxon>Cyprinidae</taxon>
        <taxon>Acrossocheilinae</taxon>
        <taxon>Onychostoma</taxon>
    </lineage>
</organism>
<dbReference type="InterPro" id="IPR005828">
    <property type="entry name" value="MFS_sugar_transport-like"/>
</dbReference>
<keyword evidence="7" id="KW-1185">Reference proteome</keyword>
<dbReference type="PANTHER" id="PTHR23503:SF54">
    <property type="entry name" value="MAJOR FACILITATOR SUPERFAMILY (MFS) PROFILE DOMAIN-CONTAINING PROTEIN"/>
    <property type="match status" value="1"/>
</dbReference>
<keyword evidence="3 5" id="KW-1133">Transmembrane helix</keyword>
<gene>
    <name evidence="6" type="ORF">G5714_010708</name>
</gene>
<feature type="transmembrane region" description="Helical" evidence="5">
    <location>
        <begin position="27"/>
        <end position="48"/>
    </location>
</feature>
<dbReference type="PANTHER" id="PTHR23503">
    <property type="entry name" value="SOLUTE CARRIER FAMILY 2"/>
    <property type="match status" value="1"/>
</dbReference>
<sequence>MVACFLNWTGLFLVGMMFSLIVEHLDYFCFLIFFVFCFFSDVFVWFHVPETKNKTVLEITEDFKIMHQKRSQML</sequence>
<name>A0A7J6CKW1_9TELE</name>
<evidence type="ECO:0000256" key="5">
    <source>
        <dbReference type="SAM" id="Phobius"/>
    </source>
</evidence>
<comment type="subcellular location">
    <subcellularLocation>
        <location evidence="1">Membrane</location>
        <topology evidence="1">Multi-pass membrane protein</topology>
    </subcellularLocation>
</comment>
<dbReference type="GO" id="GO:0046323">
    <property type="term" value="P:D-glucose import"/>
    <property type="evidence" value="ECO:0007669"/>
    <property type="project" value="TreeGrafter"/>
</dbReference>
<dbReference type="GO" id="GO:0005886">
    <property type="term" value="C:plasma membrane"/>
    <property type="evidence" value="ECO:0007669"/>
    <property type="project" value="TreeGrafter"/>
</dbReference>
<keyword evidence="2 5" id="KW-0812">Transmembrane</keyword>
<keyword evidence="4 5" id="KW-0472">Membrane</keyword>